<dbReference type="EMBL" id="JANBVO010000052">
    <property type="protein sequence ID" value="KAJ9133146.1"/>
    <property type="molecule type" value="Genomic_DNA"/>
</dbReference>
<gene>
    <name evidence="2" type="ORF">NKR23_g10904</name>
</gene>
<organism evidence="2 3">
    <name type="scientific">Pleurostoma richardsiae</name>
    <dbReference type="NCBI Taxonomy" id="41990"/>
    <lineage>
        <taxon>Eukaryota</taxon>
        <taxon>Fungi</taxon>
        <taxon>Dikarya</taxon>
        <taxon>Ascomycota</taxon>
        <taxon>Pezizomycotina</taxon>
        <taxon>Sordariomycetes</taxon>
        <taxon>Sordariomycetidae</taxon>
        <taxon>Calosphaeriales</taxon>
        <taxon>Pleurostomataceae</taxon>
        <taxon>Pleurostoma</taxon>
    </lineage>
</organism>
<protein>
    <submittedName>
        <fullName evidence="2">Uncharacterized protein</fullName>
    </submittedName>
</protein>
<sequence length="191" mass="20241">MSPTYVRLEDPAPTALDTDIDHSECPVRIDGSPEAGSAHASSPCGGHDPPAPEEMPYQAMSANSKNHTSLDDQQDVLSMYTFLKSYDDGYAPATGLLGGAVAVAECADESAAESSNGLSDLASSDWTPPSNDDGCAQPEPGVDDVARAIVSAASASLLFDVTGPYKPFVSLWELEIDHDPSTWTWHWNNVQ</sequence>
<reference evidence="2" key="1">
    <citation type="submission" date="2022-07" db="EMBL/GenBank/DDBJ databases">
        <title>Fungi with potential for degradation of polypropylene.</title>
        <authorList>
            <person name="Gostincar C."/>
        </authorList>
    </citation>
    <scope>NUCLEOTIDE SEQUENCE</scope>
    <source>
        <strain evidence="2">EXF-13308</strain>
    </source>
</reference>
<keyword evidence="3" id="KW-1185">Reference proteome</keyword>
<proteinExistence type="predicted"/>
<feature type="region of interest" description="Disordered" evidence="1">
    <location>
        <begin position="114"/>
        <end position="140"/>
    </location>
</feature>
<feature type="region of interest" description="Disordered" evidence="1">
    <location>
        <begin position="1"/>
        <end position="69"/>
    </location>
</feature>
<comment type="caution">
    <text evidence="2">The sequence shown here is derived from an EMBL/GenBank/DDBJ whole genome shotgun (WGS) entry which is preliminary data.</text>
</comment>
<name>A0AA38R3Q4_9PEZI</name>
<dbReference type="AlphaFoldDB" id="A0AA38R3Q4"/>
<evidence type="ECO:0000313" key="2">
    <source>
        <dbReference type="EMBL" id="KAJ9133146.1"/>
    </source>
</evidence>
<evidence type="ECO:0000256" key="1">
    <source>
        <dbReference type="SAM" id="MobiDB-lite"/>
    </source>
</evidence>
<evidence type="ECO:0000313" key="3">
    <source>
        <dbReference type="Proteomes" id="UP001174694"/>
    </source>
</evidence>
<feature type="compositionally biased region" description="Polar residues" evidence="1">
    <location>
        <begin position="116"/>
        <end position="130"/>
    </location>
</feature>
<dbReference type="Proteomes" id="UP001174694">
    <property type="component" value="Unassembled WGS sequence"/>
</dbReference>
<accession>A0AA38R3Q4</accession>